<gene>
    <name evidence="1" type="ORF">RUA8715_00872</name>
</gene>
<reference evidence="2" key="1">
    <citation type="submission" date="2017-05" db="EMBL/GenBank/DDBJ databases">
        <authorList>
            <person name="Rodrigo-Torres L."/>
            <person name="Arahal R. D."/>
            <person name="Lucena T."/>
        </authorList>
    </citation>
    <scope>NUCLEOTIDE SEQUENCE [LARGE SCALE GENOMIC DNA]</scope>
    <source>
        <strain evidence="2">CECT 8715</strain>
    </source>
</reference>
<evidence type="ECO:0008006" key="3">
    <source>
        <dbReference type="Google" id="ProtNLM"/>
    </source>
</evidence>
<organism evidence="1 2">
    <name type="scientific">Ruegeria arenilitoris</name>
    <dbReference type="NCBI Taxonomy" id="1173585"/>
    <lineage>
        <taxon>Bacteria</taxon>
        <taxon>Pseudomonadati</taxon>
        <taxon>Pseudomonadota</taxon>
        <taxon>Alphaproteobacteria</taxon>
        <taxon>Rhodobacterales</taxon>
        <taxon>Roseobacteraceae</taxon>
        <taxon>Ruegeria</taxon>
    </lineage>
</organism>
<dbReference type="RefSeq" id="WP_093962385.1">
    <property type="nucleotide sequence ID" value="NZ_FXYG01000001.1"/>
</dbReference>
<dbReference type="EMBL" id="FXYG01000001">
    <property type="protein sequence ID" value="SMX35257.1"/>
    <property type="molecule type" value="Genomic_DNA"/>
</dbReference>
<sequence length="239" mass="26963">MMILREPKLVFIKTKKTAGSSIEIALSAKLQDGDFATPFGKEAELQRPGKQYIVRRSVKLLRERAKGEVQARYPHNGIGVVNRYLSDIAEGCSSICVERNPWDKAVSAFYFWMHQRGTQINDANAQFLSFCRTRLKFFSDFHLYSEGSDIVVDRVLRYESLDSDLAQVLDDFGLGDVSLGDKRLNSGIRKSKQFDVFYGENWDGEAVDVVADLFRREIDAFGYQLPTAEEPGAVGQTAN</sequence>
<evidence type="ECO:0000313" key="1">
    <source>
        <dbReference type="EMBL" id="SMX35257.1"/>
    </source>
</evidence>
<dbReference type="SUPFAM" id="SSF52540">
    <property type="entry name" value="P-loop containing nucleoside triphosphate hydrolases"/>
    <property type="match status" value="1"/>
</dbReference>
<accession>A0A238JYJ6</accession>
<keyword evidence="2" id="KW-1185">Reference proteome</keyword>
<evidence type="ECO:0000313" key="2">
    <source>
        <dbReference type="Proteomes" id="UP000202485"/>
    </source>
</evidence>
<dbReference type="AlphaFoldDB" id="A0A238JYJ6"/>
<dbReference type="Proteomes" id="UP000202485">
    <property type="component" value="Unassembled WGS sequence"/>
</dbReference>
<proteinExistence type="predicted"/>
<dbReference type="InterPro" id="IPR027417">
    <property type="entry name" value="P-loop_NTPase"/>
</dbReference>
<name>A0A238JYJ6_9RHOB</name>
<dbReference type="OrthoDB" id="288532at2"/>
<protein>
    <recommendedName>
        <fullName evidence="3">Sulfotransferase family protein</fullName>
    </recommendedName>
</protein>